<dbReference type="Gene3D" id="2.60.120.200">
    <property type="match status" value="1"/>
</dbReference>
<reference evidence="6" key="1">
    <citation type="submission" date="2020-09" db="EMBL/GenBank/DDBJ databases">
        <authorList>
            <person name="Kikuchi T."/>
        </authorList>
    </citation>
    <scope>NUCLEOTIDE SEQUENCE</scope>
    <source>
        <strain evidence="6">SH1</strain>
    </source>
</reference>
<keyword evidence="3" id="KW-0472">Membrane</keyword>
<dbReference type="EMBL" id="CAJFCW020000001">
    <property type="protein sequence ID" value="CAG9077814.1"/>
    <property type="molecule type" value="Genomic_DNA"/>
</dbReference>
<dbReference type="Pfam" id="PF26430">
    <property type="entry name" value="ConA_BAM2"/>
    <property type="match status" value="1"/>
</dbReference>
<feature type="signal peptide" evidence="4">
    <location>
        <begin position="1"/>
        <end position="18"/>
    </location>
</feature>
<dbReference type="PROSITE" id="PS50025">
    <property type="entry name" value="LAM_G_DOMAIN"/>
    <property type="match status" value="1"/>
</dbReference>
<dbReference type="Proteomes" id="UP000783686">
    <property type="component" value="Unassembled WGS sequence"/>
</dbReference>
<feature type="domain" description="Laminin G" evidence="5">
    <location>
        <begin position="380"/>
        <end position="594"/>
    </location>
</feature>
<dbReference type="SUPFAM" id="SSF49899">
    <property type="entry name" value="Concanavalin A-like lectins/glucanases"/>
    <property type="match status" value="1"/>
</dbReference>
<feature type="chain" id="PRO_5035594314" description="Laminin G domain-containing protein" evidence="4">
    <location>
        <begin position="19"/>
        <end position="1012"/>
    </location>
</feature>
<name>A0A811JQH3_9BILA</name>
<dbReference type="EMBL" id="CAJFDH010000001">
    <property type="protein sequence ID" value="CAD5205516.1"/>
    <property type="molecule type" value="Genomic_DNA"/>
</dbReference>
<evidence type="ECO:0000259" key="5">
    <source>
        <dbReference type="PROSITE" id="PS50025"/>
    </source>
</evidence>
<evidence type="ECO:0000313" key="7">
    <source>
        <dbReference type="Proteomes" id="UP000614601"/>
    </source>
</evidence>
<dbReference type="OrthoDB" id="5842451at2759"/>
<feature type="transmembrane region" description="Helical" evidence="3">
    <location>
        <begin position="879"/>
        <end position="901"/>
    </location>
</feature>
<dbReference type="Proteomes" id="UP000614601">
    <property type="component" value="Unassembled WGS sequence"/>
</dbReference>
<keyword evidence="4" id="KW-0732">Signal</keyword>
<evidence type="ECO:0000256" key="4">
    <source>
        <dbReference type="SAM" id="SignalP"/>
    </source>
</evidence>
<dbReference type="InterPro" id="IPR001791">
    <property type="entry name" value="Laminin_G"/>
</dbReference>
<feature type="region of interest" description="Disordered" evidence="2">
    <location>
        <begin position="926"/>
        <end position="1012"/>
    </location>
</feature>
<keyword evidence="7" id="KW-1185">Reference proteome</keyword>
<accession>A0A811JQH3</accession>
<gene>
    <name evidence="6" type="ORF">BOKJ2_LOCUS200</name>
</gene>
<protein>
    <recommendedName>
        <fullName evidence="5">Laminin G domain-containing protein</fullName>
    </recommendedName>
</protein>
<sequence length="1012" mass="113228">MIWPAIGLLLALQVHVHAQRPVEPRRTCLEHFLSGETGVKVLPLSPDQQTSYNVECEMPNDPEKLLPVGVSIRNALERWTKLDSEPKTIGYQVSSWAFLRWLMEESDFCYQEFSVSWIPDVGMDRIFEFTVESIKGTRRTFHFNSSKPTVEEIKILENEDAGILHIFPPTNVGNMSIQVKTTPLRCRQNILKDPKCLFELNSPSDRIGIDISGRNSISFAFRTDVPSTPFLTIKGTDGPVRVDILEGYLISVNQFVSPMKLLGDGRWHTAFIDIPNMYLYIDGRQNTGISLSSRGRTHKLEKFDIVINGLVTAVTLNSGSWECGGSLKLQVSNTQHILRKICPKSEASFCECKAPNSALIPAGNHSVAKCTIPDPNLAYTLNRNSTHLAFFYYPEFRGKQTVSVVFKSDSEVGLVLLGQHKDTGSAKQRFQVHYERDTMTAVSCLIEQNEQAVCRACSLKRPKGFGRNEWTRVSLFYSHKSFQFLTVDEQICKLSPNDKERGLNDIYHIHNLVLDVLFVGGAFYKKAANQLSVKPDFKNNFFENTLEKPPSIRGCIAEIRVGGEVLDLERMLRTQNQIILADTERPVFSIEPGCLDCTQLLDLCKGAPCRALSPFHSKTPICDCAKDFSVRSVLDGSCQGQEMDVYKPAALKLTDSDEVIIRQPLGFIKRSVVDKIWTLLRFPETESDLVPIINFGDIQILVADYGTRAVVDIGGYREEFTVKHRDERLHLISIERNPTLSASSVGRTLTVRIDGDKREVRMKDIPIHAGSVLEISPVHSKDQGFSGCISGLSIAFAYDEDTIFATKLDVHQENQHELLSNIIYKPTMPPNVTKLLMFGDTCGIRDPTLWNDNSTTLGLVGVYDPDGTSHVFNSERTPLISLIVTILLILVVVFLILGWCYKRGRRHVYKTTITSGYTPADEKLLMNGDNYTDGTSNGSPPPKIRPDFGDLSPNSPPRPVIIPGRPVILEEKTPEYPSNRATRPVAVRRIPPSESPSPPSSTKAPIVRTDDV</sequence>
<evidence type="ECO:0000313" key="6">
    <source>
        <dbReference type="EMBL" id="CAD5205516.1"/>
    </source>
</evidence>
<proteinExistence type="predicted"/>
<dbReference type="AlphaFoldDB" id="A0A811JQH3"/>
<keyword evidence="3" id="KW-1133">Transmembrane helix</keyword>
<comment type="caution">
    <text evidence="6">The sequence shown here is derived from an EMBL/GenBank/DDBJ whole genome shotgun (WGS) entry which is preliminary data.</text>
</comment>
<evidence type="ECO:0000256" key="1">
    <source>
        <dbReference type="PROSITE-ProRule" id="PRU00122"/>
    </source>
</evidence>
<comment type="caution">
    <text evidence="1">Lacks conserved residue(s) required for the propagation of feature annotation.</text>
</comment>
<organism evidence="6 7">
    <name type="scientific">Bursaphelenchus okinawaensis</name>
    <dbReference type="NCBI Taxonomy" id="465554"/>
    <lineage>
        <taxon>Eukaryota</taxon>
        <taxon>Metazoa</taxon>
        <taxon>Ecdysozoa</taxon>
        <taxon>Nematoda</taxon>
        <taxon>Chromadorea</taxon>
        <taxon>Rhabditida</taxon>
        <taxon>Tylenchina</taxon>
        <taxon>Tylenchomorpha</taxon>
        <taxon>Aphelenchoidea</taxon>
        <taxon>Aphelenchoididae</taxon>
        <taxon>Bursaphelenchus</taxon>
    </lineage>
</organism>
<evidence type="ECO:0000256" key="3">
    <source>
        <dbReference type="SAM" id="Phobius"/>
    </source>
</evidence>
<dbReference type="InterPro" id="IPR058815">
    <property type="entry name" value="ConA_BAM2-like"/>
</dbReference>
<evidence type="ECO:0000256" key="2">
    <source>
        <dbReference type="SAM" id="MobiDB-lite"/>
    </source>
</evidence>
<dbReference type="InterPro" id="IPR013320">
    <property type="entry name" value="ConA-like_dom_sf"/>
</dbReference>
<feature type="compositionally biased region" description="Polar residues" evidence="2">
    <location>
        <begin position="929"/>
        <end position="938"/>
    </location>
</feature>
<keyword evidence="3" id="KW-0812">Transmembrane</keyword>